<reference evidence="2 3" key="1">
    <citation type="journal article" date="2013" name="Proc. Natl. Acad. Sci. U.S.A.">
        <title>The king cobra genome reveals dynamic gene evolution and adaptation in the snake venom system.</title>
        <authorList>
            <person name="Vonk F.J."/>
            <person name="Casewell N.R."/>
            <person name="Henkel C.V."/>
            <person name="Heimberg A.M."/>
            <person name="Jansen H.J."/>
            <person name="McCleary R.J."/>
            <person name="Kerkkamp H.M."/>
            <person name="Vos R.A."/>
            <person name="Guerreiro I."/>
            <person name="Calvete J.J."/>
            <person name="Wuster W."/>
            <person name="Woods A.E."/>
            <person name="Logan J.M."/>
            <person name="Harrison R.A."/>
            <person name="Castoe T.A."/>
            <person name="de Koning A.P."/>
            <person name="Pollock D.D."/>
            <person name="Yandell M."/>
            <person name="Calderon D."/>
            <person name="Renjifo C."/>
            <person name="Currier R.B."/>
            <person name="Salgado D."/>
            <person name="Pla D."/>
            <person name="Sanz L."/>
            <person name="Hyder A.S."/>
            <person name="Ribeiro J.M."/>
            <person name="Arntzen J.W."/>
            <person name="van den Thillart G.E."/>
            <person name="Boetzer M."/>
            <person name="Pirovano W."/>
            <person name="Dirks R.P."/>
            <person name="Spaink H.P."/>
            <person name="Duboule D."/>
            <person name="McGlinn E."/>
            <person name="Kini R.M."/>
            <person name="Richardson M.K."/>
        </authorList>
    </citation>
    <scope>NUCLEOTIDE SEQUENCE</scope>
    <source>
        <tissue evidence="2">Blood</tissue>
    </source>
</reference>
<dbReference type="AlphaFoldDB" id="V8NKH9"/>
<name>V8NKH9_OPHHA</name>
<protein>
    <submittedName>
        <fullName evidence="2">Uncharacterized protein</fullName>
    </submittedName>
</protein>
<keyword evidence="3" id="KW-1185">Reference proteome</keyword>
<dbReference type="Proteomes" id="UP000018936">
    <property type="component" value="Unassembled WGS sequence"/>
</dbReference>
<comment type="caution">
    <text evidence="2">The sequence shown here is derived from an EMBL/GenBank/DDBJ whole genome shotgun (WGS) entry which is preliminary data.</text>
</comment>
<sequence>MASDGTVVEGGGEEKGGREGGSLHEKKTEEGPPWHCTSLALGQACTLLPGHRLRINPLPGPYSALQISTRQQIQSPPLHLLLCNGANGKPGGVARFSGMQWADYAQTKQEREGESLQKYLGEELALLPGTGARNNLQRETQQQQGSQCWQNAIATHCSRDLSCVVTLTASWWCLNHIFLHLQCNKQLYHKGLLGLATKP</sequence>
<organism evidence="2 3">
    <name type="scientific">Ophiophagus hannah</name>
    <name type="common">King cobra</name>
    <name type="synonym">Naja hannah</name>
    <dbReference type="NCBI Taxonomy" id="8665"/>
    <lineage>
        <taxon>Eukaryota</taxon>
        <taxon>Metazoa</taxon>
        <taxon>Chordata</taxon>
        <taxon>Craniata</taxon>
        <taxon>Vertebrata</taxon>
        <taxon>Euteleostomi</taxon>
        <taxon>Lepidosauria</taxon>
        <taxon>Squamata</taxon>
        <taxon>Bifurcata</taxon>
        <taxon>Unidentata</taxon>
        <taxon>Episquamata</taxon>
        <taxon>Toxicofera</taxon>
        <taxon>Serpentes</taxon>
        <taxon>Colubroidea</taxon>
        <taxon>Elapidae</taxon>
        <taxon>Elapinae</taxon>
        <taxon>Ophiophagus</taxon>
    </lineage>
</organism>
<dbReference type="EMBL" id="AZIM01003507">
    <property type="protein sequence ID" value="ETE62027.1"/>
    <property type="molecule type" value="Genomic_DNA"/>
</dbReference>
<accession>V8NKH9</accession>
<proteinExistence type="predicted"/>
<evidence type="ECO:0000313" key="3">
    <source>
        <dbReference type="Proteomes" id="UP000018936"/>
    </source>
</evidence>
<feature type="non-terminal residue" evidence="2">
    <location>
        <position position="1"/>
    </location>
</feature>
<feature type="region of interest" description="Disordered" evidence="1">
    <location>
        <begin position="1"/>
        <end position="35"/>
    </location>
</feature>
<feature type="compositionally biased region" description="Basic and acidic residues" evidence="1">
    <location>
        <begin position="12"/>
        <end position="32"/>
    </location>
</feature>
<gene>
    <name evidence="2" type="ORF">L345_12215</name>
</gene>
<evidence type="ECO:0000256" key="1">
    <source>
        <dbReference type="SAM" id="MobiDB-lite"/>
    </source>
</evidence>
<evidence type="ECO:0000313" key="2">
    <source>
        <dbReference type="EMBL" id="ETE62027.1"/>
    </source>
</evidence>